<comment type="similarity">
    <text evidence="1">Belongs to the short-chain dehydrogenases/reductases (SDR) family.</text>
</comment>
<name>A0A136IS32_9PEZI</name>
<dbReference type="CDD" id="cd05233">
    <property type="entry name" value="SDR_c"/>
    <property type="match status" value="1"/>
</dbReference>
<evidence type="ECO:0008006" key="5">
    <source>
        <dbReference type="Google" id="ProtNLM"/>
    </source>
</evidence>
<dbReference type="PRINTS" id="PR00080">
    <property type="entry name" value="SDRFAMILY"/>
</dbReference>
<organism evidence="3 4">
    <name type="scientific">Microdochium bolleyi</name>
    <dbReference type="NCBI Taxonomy" id="196109"/>
    <lineage>
        <taxon>Eukaryota</taxon>
        <taxon>Fungi</taxon>
        <taxon>Dikarya</taxon>
        <taxon>Ascomycota</taxon>
        <taxon>Pezizomycotina</taxon>
        <taxon>Sordariomycetes</taxon>
        <taxon>Xylariomycetidae</taxon>
        <taxon>Xylariales</taxon>
        <taxon>Microdochiaceae</taxon>
        <taxon>Microdochium</taxon>
    </lineage>
</organism>
<proteinExistence type="inferred from homology"/>
<evidence type="ECO:0000256" key="1">
    <source>
        <dbReference type="ARBA" id="ARBA00006484"/>
    </source>
</evidence>
<evidence type="ECO:0000256" key="2">
    <source>
        <dbReference type="ARBA" id="ARBA00023002"/>
    </source>
</evidence>
<dbReference type="SUPFAM" id="SSF51735">
    <property type="entry name" value="NAD(P)-binding Rossmann-fold domains"/>
    <property type="match status" value="1"/>
</dbReference>
<dbReference type="PRINTS" id="PR00081">
    <property type="entry name" value="GDHRDH"/>
</dbReference>
<protein>
    <recommendedName>
        <fullName evidence="5">Short chain alcohol dehydrogenase</fullName>
    </recommendedName>
</protein>
<reference evidence="4" key="1">
    <citation type="submission" date="2016-02" db="EMBL/GenBank/DDBJ databases">
        <title>Draft genome sequence of Microdochium bolleyi, a fungal endophyte of beachgrass.</title>
        <authorList>
            <consortium name="DOE Joint Genome Institute"/>
            <person name="David A.S."/>
            <person name="May G."/>
            <person name="Haridas S."/>
            <person name="Lim J."/>
            <person name="Wang M."/>
            <person name="Labutti K."/>
            <person name="Lipzen A."/>
            <person name="Barry K."/>
            <person name="Grigoriev I.V."/>
        </authorList>
    </citation>
    <scope>NUCLEOTIDE SEQUENCE [LARGE SCALE GENOMIC DNA]</scope>
    <source>
        <strain evidence="4">J235TASD1</strain>
    </source>
</reference>
<accession>A0A136IS32</accession>
<gene>
    <name evidence="3" type="ORF">Micbo1qcDRAFT_179048</name>
</gene>
<dbReference type="AlphaFoldDB" id="A0A136IS32"/>
<evidence type="ECO:0000313" key="3">
    <source>
        <dbReference type="EMBL" id="KXJ87569.1"/>
    </source>
</evidence>
<dbReference type="InParanoid" id="A0A136IS32"/>
<keyword evidence="4" id="KW-1185">Reference proteome</keyword>
<dbReference type="InterPro" id="IPR002347">
    <property type="entry name" value="SDR_fam"/>
</dbReference>
<dbReference type="GO" id="GO:0016616">
    <property type="term" value="F:oxidoreductase activity, acting on the CH-OH group of donors, NAD or NADP as acceptor"/>
    <property type="evidence" value="ECO:0007669"/>
    <property type="project" value="TreeGrafter"/>
</dbReference>
<dbReference type="Gene3D" id="3.40.50.720">
    <property type="entry name" value="NAD(P)-binding Rossmann-like Domain"/>
    <property type="match status" value="1"/>
</dbReference>
<dbReference type="EMBL" id="KQ964262">
    <property type="protein sequence ID" value="KXJ87569.1"/>
    <property type="molecule type" value="Genomic_DNA"/>
</dbReference>
<evidence type="ECO:0000313" key="4">
    <source>
        <dbReference type="Proteomes" id="UP000070501"/>
    </source>
</evidence>
<dbReference type="InterPro" id="IPR036291">
    <property type="entry name" value="NAD(P)-bd_dom_sf"/>
</dbReference>
<dbReference type="Proteomes" id="UP000070501">
    <property type="component" value="Unassembled WGS sequence"/>
</dbReference>
<dbReference type="OrthoDB" id="47007at2759"/>
<dbReference type="PANTHER" id="PTHR42760">
    <property type="entry name" value="SHORT-CHAIN DEHYDROGENASES/REDUCTASES FAMILY MEMBER"/>
    <property type="match status" value="1"/>
</dbReference>
<keyword evidence="2" id="KW-0560">Oxidoreductase</keyword>
<dbReference type="Pfam" id="PF13561">
    <property type="entry name" value="adh_short_C2"/>
    <property type="match status" value="1"/>
</dbReference>
<sequence>MSKTALISGGARGIGRCLVRRFCELGYRVYVLDIQEDELEHTVRSHLKKYSDAGQLGYDLCDLRDTADIRKHVDEAAKFLGGRIHVLVNNGGIAHPFWKDGKTMADQETLEEWKAYIDTNLTAPFAVSQACLPYMRHEADSQEARHDDDSEAGPCIIHISSFRAHHSDPNQEGYASSKAGQLGLMHSMAVSLSQWGIRVNVVSPGRIKATHECKEGDEKGTKWAHLNEKQDVDDHLSNRAGRPKDIADAVEYLVDAGFVSGHEIVVDGGASKIKARMGAMNLPSGG</sequence>
<dbReference type="PANTHER" id="PTHR42760:SF133">
    <property type="entry name" value="3-OXOACYL-[ACYL-CARRIER-PROTEIN] REDUCTASE"/>
    <property type="match status" value="1"/>
</dbReference>
<dbReference type="STRING" id="196109.A0A136IS32"/>